<feature type="transmembrane region" description="Helical" evidence="5">
    <location>
        <begin position="94"/>
        <end position="111"/>
    </location>
</feature>
<evidence type="ECO:0000313" key="8">
    <source>
        <dbReference type="Proteomes" id="UP000321580"/>
    </source>
</evidence>
<dbReference type="InterPro" id="IPR007016">
    <property type="entry name" value="O-antigen_ligase-rel_domated"/>
</dbReference>
<dbReference type="GO" id="GO:0016020">
    <property type="term" value="C:membrane"/>
    <property type="evidence" value="ECO:0007669"/>
    <property type="project" value="UniProtKB-SubCell"/>
</dbReference>
<keyword evidence="3 5" id="KW-1133">Transmembrane helix</keyword>
<feature type="transmembrane region" description="Helical" evidence="5">
    <location>
        <begin position="24"/>
        <end position="45"/>
    </location>
</feature>
<feature type="transmembrane region" description="Helical" evidence="5">
    <location>
        <begin position="178"/>
        <end position="199"/>
    </location>
</feature>
<comment type="subcellular location">
    <subcellularLocation>
        <location evidence="1">Membrane</location>
        <topology evidence="1">Multi-pass membrane protein</topology>
    </subcellularLocation>
</comment>
<keyword evidence="2 5" id="KW-0812">Transmembrane</keyword>
<comment type="caution">
    <text evidence="7">The sequence shown here is derived from an EMBL/GenBank/DDBJ whole genome shotgun (WGS) entry which is preliminary data.</text>
</comment>
<feature type="transmembrane region" description="Helical" evidence="5">
    <location>
        <begin position="52"/>
        <end position="74"/>
    </location>
</feature>
<keyword evidence="8" id="KW-1185">Reference proteome</keyword>
<dbReference type="OrthoDB" id="871774at2"/>
<proteinExistence type="predicted"/>
<feature type="transmembrane region" description="Helical" evidence="5">
    <location>
        <begin position="289"/>
        <end position="306"/>
    </location>
</feature>
<organism evidence="7 8">
    <name type="scientific">Phaeodactylibacter luteus</name>
    <dbReference type="NCBI Taxonomy" id="1564516"/>
    <lineage>
        <taxon>Bacteria</taxon>
        <taxon>Pseudomonadati</taxon>
        <taxon>Bacteroidota</taxon>
        <taxon>Saprospiria</taxon>
        <taxon>Saprospirales</taxon>
        <taxon>Haliscomenobacteraceae</taxon>
        <taxon>Phaeodactylibacter</taxon>
    </lineage>
</organism>
<dbReference type="Proteomes" id="UP000321580">
    <property type="component" value="Unassembled WGS sequence"/>
</dbReference>
<dbReference type="InterPro" id="IPR051533">
    <property type="entry name" value="WaaL-like"/>
</dbReference>
<evidence type="ECO:0000256" key="3">
    <source>
        <dbReference type="ARBA" id="ARBA00022989"/>
    </source>
</evidence>
<feature type="transmembrane region" description="Helical" evidence="5">
    <location>
        <begin position="397"/>
        <end position="419"/>
    </location>
</feature>
<accession>A0A5C6RVR0</accession>
<gene>
    <name evidence="7" type="ORF">FRY97_05630</name>
</gene>
<feature type="transmembrane region" description="Helical" evidence="5">
    <location>
        <begin position="123"/>
        <end position="140"/>
    </location>
</feature>
<feature type="transmembrane region" description="Helical" evidence="5">
    <location>
        <begin position="439"/>
        <end position="456"/>
    </location>
</feature>
<feature type="transmembrane region" description="Helical" evidence="5">
    <location>
        <begin position="219"/>
        <end position="236"/>
    </location>
</feature>
<dbReference type="PANTHER" id="PTHR37422">
    <property type="entry name" value="TEICHURONIC ACID BIOSYNTHESIS PROTEIN TUAE"/>
    <property type="match status" value="1"/>
</dbReference>
<reference evidence="7 8" key="1">
    <citation type="submission" date="2019-08" db="EMBL/GenBank/DDBJ databases">
        <title>Genome of Phaeodactylibacter luteus.</title>
        <authorList>
            <person name="Bowman J.P."/>
        </authorList>
    </citation>
    <scope>NUCLEOTIDE SEQUENCE [LARGE SCALE GENOMIC DNA]</scope>
    <source>
        <strain evidence="7 8">KCTC 42180</strain>
    </source>
</reference>
<dbReference type="GO" id="GO:0016874">
    <property type="term" value="F:ligase activity"/>
    <property type="evidence" value="ECO:0007669"/>
    <property type="project" value="UniProtKB-KW"/>
</dbReference>
<dbReference type="RefSeq" id="WP_147166462.1">
    <property type="nucleotide sequence ID" value="NZ_VOOR01000008.1"/>
</dbReference>
<evidence type="ECO:0000313" key="7">
    <source>
        <dbReference type="EMBL" id="TXB66293.1"/>
    </source>
</evidence>
<evidence type="ECO:0000256" key="5">
    <source>
        <dbReference type="SAM" id="Phobius"/>
    </source>
</evidence>
<evidence type="ECO:0000256" key="1">
    <source>
        <dbReference type="ARBA" id="ARBA00004141"/>
    </source>
</evidence>
<name>A0A5C6RVR0_9BACT</name>
<feature type="transmembrane region" description="Helical" evidence="5">
    <location>
        <begin position="146"/>
        <end position="166"/>
    </location>
</feature>
<protein>
    <submittedName>
        <fullName evidence="7">O-antigen ligase family protein</fullName>
    </submittedName>
</protein>
<dbReference type="Pfam" id="PF04932">
    <property type="entry name" value="Wzy_C"/>
    <property type="match status" value="1"/>
</dbReference>
<keyword evidence="4 5" id="KW-0472">Membrane</keyword>
<dbReference type="EMBL" id="VOOR01000008">
    <property type="protein sequence ID" value="TXB66293.1"/>
    <property type="molecule type" value="Genomic_DNA"/>
</dbReference>
<keyword evidence="7" id="KW-0436">Ligase</keyword>
<evidence type="ECO:0000259" key="6">
    <source>
        <dbReference type="Pfam" id="PF04932"/>
    </source>
</evidence>
<feature type="domain" description="O-antigen ligase-related" evidence="6">
    <location>
        <begin position="255"/>
        <end position="414"/>
    </location>
</feature>
<evidence type="ECO:0000256" key="2">
    <source>
        <dbReference type="ARBA" id="ARBA00022692"/>
    </source>
</evidence>
<sequence length="499" mass="55795">MGKGKSIAKRTGRWAALSQEQQFFAAYAGLMLTALFAGIAGEWYFLAGVPAVLLIGYLAIVDLKAVFTLLLFCIPISTELQLPSGLGLDLPTEPLMVGLMFVGFLFALQQGKTLDGGFLRHPITLLILLHLGWIAITAILSHQVVVSFKFLLSKIWYLATFFFLASRMLRSPADIRRFHWAVLLPLVLTIAIVTVRHGLRGFAFSEIHWVLSPFYRNHVAYAAIAVLFLPFVWFVRQWYPKGSAGRWAATLALPVLLVAIQLSYTRAAYVAAMAAVGAYYIIRLKLTRHVLITAVIGAAVGLGYVVQNNRYLDLAPNYETTVSHKDFNNLIQATYELEDISTMERLYRWVAGFNMTAAEPILGFGPGNFYFFYKSYTVTSFTTYVSDNPEKSGIHNYYLMLLVEQGIPGLLIFLALCFYALLRGEAIYHDAADRHDRHIAMMAALCIIIILVMQLINDLLETDKVGPFFFMSLAMLVVLDRKHSLRQGSAAGPLPREKP</sequence>
<dbReference type="AlphaFoldDB" id="A0A5C6RVR0"/>
<dbReference type="PANTHER" id="PTHR37422:SF13">
    <property type="entry name" value="LIPOPOLYSACCHARIDE BIOSYNTHESIS PROTEIN PA4999-RELATED"/>
    <property type="match status" value="1"/>
</dbReference>
<evidence type="ECO:0000256" key="4">
    <source>
        <dbReference type="ARBA" id="ARBA00023136"/>
    </source>
</evidence>
<feature type="transmembrane region" description="Helical" evidence="5">
    <location>
        <begin position="243"/>
        <end position="260"/>
    </location>
</feature>